<dbReference type="InterPro" id="IPR011990">
    <property type="entry name" value="TPR-like_helical_dom_sf"/>
</dbReference>
<evidence type="ECO:0000313" key="2">
    <source>
        <dbReference type="EMBL" id="CDI83276.1"/>
    </source>
</evidence>
<sequence>MLLPSITNGSTPNSSKSLLAVLCANASSALLRLRRIRRALRTATEAVAANPMYRKAWHRRAAALVHVRGAVERYFVALCSKKNSSSSSSSRDSASANTDDCTAAARACLQQVDREIAEAQMMSQGQANVSEAIAAASRMMVGCCGCGSSATLRPSSDNKDTVSDRPWLWLRKDVSAHRDAKGWGLVTADDGLSRLENDPCLVLEEEAFAVFVHPDLCAPIPKIPFALPPHNSAFAQNPEGLELHADATIRDQWEARVEEGAVGKKECERVDESGKGRHEAWLELQEETEGICAGCATVPARGEVAANECHMQGPDTWHSTVSHLLYPTLPVVPCGSCAAAMFCCQGCRAASSHKRACRLHQMQQAQQQEACGMESRSTRGDDRKGPRGEASESMPGTQVQPLALALPDPHRFLARQLLASLLPPAIPLEEPAVQNGSTALVNAKVQARVLGEPPWRQLLMRTSSVVVDSTMVADWLLNAAWLAGEATAYGRGLHCGGRCLICRPAGREPPATSQSASATAESAAARFAHPSDETPATHPCGWCCVCCRRWCPKCSVCPSRMQEPDGLSRNVGPFPRCLFAAALHAYGVACCNSFTIRVLCDPEEEAVAAGTAVFLAASLLNHSCTPNAIVAFGEPKVQLQRKQERDQNRVHQHQGEDNVDSAAAPDAPLLVRTRGVGRGALLQVRLGAPNNSGCSGRVQEVCISYGAQKILSSMRENTSNEQEQHALFDAAALLNRCFGPHLHKNPLPAVRLRKVLAEKTASYSLFLKMPEKTLEFVTAFSKLLHRVLTKGQVRQPWTSTQKLALMGHSCVPLWSPYAVAFPDSLSIISSSTGKNIPIYAFSELYCLNCSSRFPASGLERNREAIHVQLDRVQSALRNLVSPFSKATKAQQGALLAEVLKDILQAIPQVVAVSGCLSTGVWEALQSAARAAHAKAEVMRQVHADSIWAVESVGMAATCLSAGIYVLLQRLPLGLSQPEVSAHMYKVALLLGQIGGRAQTKQVLEAVAKATLNSYGPHSVSQSYVKAYLRWMEREDE</sequence>
<dbReference type="Proteomes" id="UP000018050">
    <property type="component" value="Unassembled WGS sequence"/>
</dbReference>
<dbReference type="OMA" id="CRAASSH"/>
<feature type="compositionally biased region" description="Basic and acidic residues" evidence="1">
    <location>
        <begin position="641"/>
        <end position="656"/>
    </location>
</feature>
<dbReference type="GeneID" id="25271572"/>
<dbReference type="InterPro" id="IPR046341">
    <property type="entry name" value="SET_dom_sf"/>
</dbReference>
<protein>
    <recommendedName>
        <fullName evidence="4">SET domain-containing protein</fullName>
    </recommendedName>
</protein>
<organism evidence="2 3">
    <name type="scientific">Eimeria acervulina</name>
    <name type="common">Coccidian parasite</name>
    <dbReference type="NCBI Taxonomy" id="5801"/>
    <lineage>
        <taxon>Eukaryota</taxon>
        <taxon>Sar</taxon>
        <taxon>Alveolata</taxon>
        <taxon>Apicomplexa</taxon>
        <taxon>Conoidasida</taxon>
        <taxon>Coccidia</taxon>
        <taxon>Eucoccidiorida</taxon>
        <taxon>Eimeriorina</taxon>
        <taxon>Eimeriidae</taxon>
        <taxon>Eimeria</taxon>
    </lineage>
</organism>
<reference evidence="2" key="1">
    <citation type="submission" date="2013-10" db="EMBL/GenBank/DDBJ databases">
        <title>Genomic analysis of the causative agents of coccidiosis in chickens.</title>
        <authorList>
            <person name="Reid A.J."/>
            <person name="Blake D."/>
            <person name="Billington K."/>
            <person name="Browne H."/>
            <person name="Dunn M."/>
            <person name="Hung S."/>
            <person name="Kawahara F."/>
            <person name="Miranda-Saavedra D."/>
            <person name="Mourier T."/>
            <person name="Nagra H."/>
            <person name="Otto T.D."/>
            <person name="Rawlings N."/>
            <person name="Sanchez A."/>
            <person name="Sanders M."/>
            <person name="Subramaniam C."/>
            <person name="Tay Y."/>
            <person name="Dear P."/>
            <person name="Doerig C."/>
            <person name="Gruber A."/>
            <person name="Parkinson J."/>
            <person name="Shirley M."/>
            <person name="Wan K.L."/>
            <person name="Berriman M."/>
            <person name="Tomley F."/>
            <person name="Pain A."/>
        </authorList>
    </citation>
    <scope>NUCLEOTIDE SEQUENCE [LARGE SCALE GENOMIC DNA]</scope>
    <source>
        <strain evidence="2">Houghton</strain>
    </source>
</reference>
<accession>U6GSP1</accession>
<gene>
    <name evidence="2" type="ORF">EAH_00035020</name>
</gene>
<dbReference type="Gene3D" id="1.25.40.10">
    <property type="entry name" value="Tetratricopeptide repeat domain"/>
    <property type="match status" value="1"/>
</dbReference>
<dbReference type="RefSeq" id="XP_013247580.1">
    <property type="nucleotide sequence ID" value="XM_013392126.1"/>
</dbReference>
<evidence type="ECO:0000256" key="1">
    <source>
        <dbReference type="SAM" id="MobiDB-lite"/>
    </source>
</evidence>
<dbReference type="SUPFAM" id="SSF48452">
    <property type="entry name" value="TPR-like"/>
    <property type="match status" value="1"/>
</dbReference>
<name>U6GSP1_EIMAC</name>
<dbReference type="Gene3D" id="2.170.270.10">
    <property type="entry name" value="SET domain"/>
    <property type="match status" value="1"/>
</dbReference>
<evidence type="ECO:0008006" key="4">
    <source>
        <dbReference type="Google" id="ProtNLM"/>
    </source>
</evidence>
<keyword evidence="3" id="KW-1185">Reference proteome</keyword>
<proteinExistence type="predicted"/>
<feature type="compositionally biased region" description="Basic and acidic residues" evidence="1">
    <location>
        <begin position="376"/>
        <end position="390"/>
    </location>
</feature>
<feature type="region of interest" description="Disordered" evidence="1">
    <location>
        <begin position="641"/>
        <end position="664"/>
    </location>
</feature>
<evidence type="ECO:0000313" key="3">
    <source>
        <dbReference type="Proteomes" id="UP000018050"/>
    </source>
</evidence>
<dbReference type="PANTHER" id="PTHR47337">
    <property type="entry name" value="TETRATRICOPEPTIDE REPEAT (TPR)-LIKE SUPERFAMILY PROTEIN"/>
    <property type="match status" value="1"/>
</dbReference>
<dbReference type="SUPFAM" id="SSF82199">
    <property type="entry name" value="SET domain"/>
    <property type="match status" value="1"/>
</dbReference>
<dbReference type="AlphaFoldDB" id="U6GSP1"/>
<dbReference type="Gene3D" id="1.10.220.160">
    <property type="match status" value="1"/>
</dbReference>
<reference evidence="2" key="2">
    <citation type="submission" date="2013-10" db="EMBL/GenBank/DDBJ databases">
        <authorList>
            <person name="Aslett M."/>
        </authorList>
    </citation>
    <scope>NUCLEOTIDE SEQUENCE [LARGE SCALE GENOMIC DNA]</scope>
    <source>
        <strain evidence="2">Houghton</strain>
    </source>
</reference>
<feature type="region of interest" description="Disordered" evidence="1">
    <location>
        <begin position="368"/>
        <end position="397"/>
    </location>
</feature>
<dbReference type="EMBL" id="HG673388">
    <property type="protein sequence ID" value="CDI83276.1"/>
    <property type="molecule type" value="Genomic_DNA"/>
</dbReference>
<dbReference type="VEuPathDB" id="ToxoDB:EAH_00035020"/>
<dbReference type="PANTHER" id="PTHR47337:SF1">
    <property type="entry name" value="TETRATRICOPEPTIDE REPEAT (TPR)-LIKE SUPERFAMILY PROTEIN"/>
    <property type="match status" value="1"/>
</dbReference>
<dbReference type="OrthoDB" id="265717at2759"/>